<sequence>MSANIDVLNLEKRKKVLLVAANPSVSKQTGWPIGFWAAELTHPYFEFTEKGYEVEIVSPDGGKLELDGFSDPRHESGYSAHDLISLGFLTSPNHSKLLENTKSISQVKIEDYDALFLAGGQSPMYTFIDNQKLHKFVADFYDAGKVVAIVCHATCVLLKAKTKDGKLLVDGKTWTGFANSEEQFADNFVGMKIQPFWIEDEAKKIPNTNFIVNGMFKPFAVRDGRLITGQQQYSGAAAAKLVIEALGI</sequence>
<dbReference type="PANTHER" id="PTHR48094">
    <property type="entry name" value="PROTEIN/NUCLEIC ACID DEGLYCASE DJ-1-RELATED"/>
    <property type="match status" value="1"/>
</dbReference>
<dbReference type="InterPro" id="IPR002818">
    <property type="entry name" value="DJ-1/PfpI"/>
</dbReference>
<dbReference type="CDD" id="cd03141">
    <property type="entry name" value="GATase1_Hsp31_like"/>
    <property type="match status" value="1"/>
</dbReference>
<dbReference type="Pfam" id="PF01965">
    <property type="entry name" value="DJ-1_PfpI"/>
    <property type="match status" value="1"/>
</dbReference>
<feature type="domain" description="DJ-1/PfpI" evidence="4">
    <location>
        <begin position="38"/>
        <end position="234"/>
    </location>
</feature>
<dbReference type="GO" id="GO:0019243">
    <property type="term" value="P:methylglyoxal catabolic process to D-lactate via S-lactoyl-glutathione"/>
    <property type="evidence" value="ECO:0007669"/>
    <property type="project" value="TreeGrafter"/>
</dbReference>
<evidence type="ECO:0000256" key="2">
    <source>
        <dbReference type="ARBA" id="ARBA00023239"/>
    </source>
</evidence>
<dbReference type="SUPFAM" id="SSF52317">
    <property type="entry name" value="Class I glutamine amidotransferase-like"/>
    <property type="match status" value="1"/>
</dbReference>
<comment type="similarity">
    <text evidence="3">Belongs to the peptidase C56 family. HSP31-like subfamily.</text>
</comment>
<reference evidence="5" key="1">
    <citation type="journal article" date="2020" name="mSystems">
        <title>Genome- and Community-Level Interaction Insights into Carbon Utilization and Element Cycling Functions of Hydrothermarchaeota in Hydrothermal Sediment.</title>
        <authorList>
            <person name="Zhou Z."/>
            <person name="Liu Y."/>
            <person name="Xu W."/>
            <person name="Pan J."/>
            <person name="Luo Z.H."/>
            <person name="Li M."/>
        </authorList>
    </citation>
    <scope>NUCLEOTIDE SEQUENCE [LARGE SCALE GENOMIC DNA]</scope>
    <source>
        <strain evidence="5">SpSt-500</strain>
    </source>
</reference>
<evidence type="ECO:0000259" key="4">
    <source>
        <dbReference type="Pfam" id="PF01965"/>
    </source>
</evidence>
<protein>
    <submittedName>
        <fullName evidence="5">Type 1 glutamine amidotransferase domain-containing protein</fullName>
    </submittedName>
</protein>
<name>A0A832G221_9BACT</name>
<keyword evidence="1" id="KW-0346">Stress response</keyword>
<gene>
    <name evidence="5" type="ORF">ENS56_05280</name>
</gene>
<organism evidence="5">
    <name type="scientific">Ignavibacterium album</name>
    <dbReference type="NCBI Taxonomy" id="591197"/>
    <lineage>
        <taxon>Bacteria</taxon>
        <taxon>Pseudomonadati</taxon>
        <taxon>Ignavibacteriota</taxon>
        <taxon>Ignavibacteria</taxon>
        <taxon>Ignavibacteriales</taxon>
        <taxon>Ignavibacteriaceae</taxon>
        <taxon>Ignavibacterium</taxon>
    </lineage>
</organism>
<dbReference type="GO" id="GO:0016740">
    <property type="term" value="F:transferase activity"/>
    <property type="evidence" value="ECO:0007669"/>
    <property type="project" value="UniProtKB-KW"/>
</dbReference>
<dbReference type="GO" id="GO:0019172">
    <property type="term" value="F:glyoxalase III activity"/>
    <property type="evidence" value="ECO:0007669"/>
    <property type="project" value="TreeGrafter"/>
</dbReference>
<dbReference type="AlphaFoldDB" id="A0A832G221"/>
<evidence type="ECO:0000256" key="1">
    <source>
        <dbReference type="ARBA" id="ARBA00023016"/>
    </source>
</evidence>
<dbReference type="InterPro" id="IPR029062">
    <property type="entry name" value="Class_I_gatase-like"/>
</dbReference>
<dbReference type="InterPro" id="IPR050325">
    <property type="entry name" value="Prot/Nucl_acid_deglycase"/>
</dbReference>
<evidence type="ECO:0000256" key="3">
    <source>
        <dbReference type="ARBA" id="ARBA00038493"/>
    </source>
</evidence>
<evidence type="ECO:0000313" key="5">
    <source>
        <dbReference type="EMBL" id="HGT47423.1"/>
    </source>
</evidence>
<dbReference type="Gene3D" id="3.40.50.880">
    <property type="match status" value="1"/>
</dbReference>
<keyword evidence="5" id="KW-0315">Glutamine amidotransferase</keyword>
<keyword evidence="5" id="KW-0808">Transferase</keyword>
<proteinExistence type="inferred from homology"/>
<keyword evidence="2" id="KW-0456">Lyase</keyword>
<dbReference type="PANTHER" id="PTHR48094:SF11">
    <property type="entry name" value="GLUTATHIONE-INDEPENDENT GLYOXALASE HSP31-RELATED"/>
    <property type="match status" value="1"/>
</dbReference>
<dbReference type="GO" id="GO:0005737">
    <property type="term" value="C:cytoplasm"/>
    <property type="evidence" value="ECO:0007669"/>
    <property type="project" value="TreeGrafter"/>
</dbReference>
<accession>A0A832G221</accession>
<comment type="caution">
    <text evidence="5">The sequence shown here is derived from an EMBL/GenBank/DDBJ whole genome shotgun (WGS) entry which is preliminary data.</text>
</comment>
<dbReference type="EMBL" id="DSVI01000006">
    <property type="protein sequence ID" value="HGT47423.1"/>
    <property type="molecule type" value="Genomic_DNA"/>
</dbReference>